<dbReference type="GO" id="GO:0015631">
    <property type="term" value="F:tubulin binding"/>
    <property type="evidence" value="ECO:0007669"/>
    <property type="project" value="TreeGrafter"/>
</dbReference>
<evidence type="ECO:0000259" key="2">
    <source>
        <dbReference type="Pfam" id="PF23277"/>
    </source>
</evidence>
<protein>
    <recommendedName>
        <fullName evidence="2">Deleted in lung and esophageal cancer protein 1 Ig-like domain-containing protein</fullName>
    </recommendedName>
</protein>
<evidence type="ECO:0000256" key="1">
    <source>
        <dbReference type="SAM" id="MobiDB-lite"/>
    </source>
</evidence>
<dbReference type="Gene3D" id="2.60.40.10">
    <property type="entry name" value="Immunoglobulins"/>
    <property type="match status" value="2"/>
</dbReference>
<evidence type="ECO:0000313" key="4">
    <source>
        <dbReference type="Proteomes" id="UP000281553"/>
    </source>
</evidence>
<dbReference type="PANTHER" id="PTHR46348">
    <property type="entry name" value="DELETED IN LUNG AND ESOPHAGEAL CANCER PROTEIN 1"/>
    <property type="match status" value="1"/>
</dbReference>
<gene>
    <name evidence="3" type="ORF">DILT_LOCUS5346</name>
</gene>
<dbReference type="OrthoDB" id="2115465at2759"/>
<dbReference type="Proteomes" id="UP000281553">
    <property type="component" value="Unassembled WGS sequence"/>
</dbReference>
<dbReference type="AlphaFoldDB" id="A0A3P7KWT1"/>
<proteinExistence type="predicted"/>
<dbReference type="GO" id="GO:0008285">
    <property type="term" value="P:negative regulation of cell population proliferation"/>
    <property type="evidence" value="ECO:0007669"/>
    <property type="project" value="InterPro"/>
</dbReference>
<feature type="domain" description="Deleted in lung and esophageal cancer protein 1 Ig-like" evidence="2">
    <location>
        <begin position="227"/>
        <end position="329"/>
    </location>
</feature>
<dbReference type="InterPro" id="IPR059041">
    <property type="entry name" value="Ig_DLEC1_1"/>
</dbReference>
<dbReference type="PANTHER" id="PTHR46348:SF1">
    <property type="entry name" value="DELETED IN LUNG AND ESOPHAGEAL CANCER PROTEIN 1"/>
    <property type="match status" value="1"/>
</dbReference>
<reference evidence="3 4" key="1">
    <citation type="submission" date="2018-11" db="EMBL/GenBank/DDBJ databases">
        <authorList>
            <consortium name="Pathogen Informatics"/>
        </authorList>
    </citation>
    <scope>NUCLEOTIDE SEQUENCE [LARGE SCALE GENOMIC DNA]</scope>
</reference>
<accession>A0A3P7KWT1</accession>
<dbReference type="GO" id="GO:0005929">
    <property type="term" value="C:cilium"/>
    <property type="evidence" value="ECO:0007669"/>
    <property type="project" value="TreeGrafter"/>
</dbReference>
<sequence length="559" mass="63389">MKSQPPKDSLKYNQDVGKMFDQYFGHEYSEQQYCETLLDVLKSSYEFSTDGHAAFVEQVLKIREKKATENETYDQLETLMPKCFRISEDERTADLTSLLEGEKCHLENFKSPLLKEHGFLNSTDLQCYPTSLLNHFMDPNKSLSIDSESSKLIPGNLQSGPNINAVPEPVKPRPTEKSNKPLGLRETEEELDRGLQRLTEPLNFMRNPRFPNTGKQTFLIMNDLHAFAVEPKDIIFDSFEAGETFEKKITLRNVSKLTRALRVIPPKSEFFKISEGHYPESGDNAVAPGLSCSFTVFFKPTLKQMYSDEFEVQYESQLTPLIIPLKGHRKKEQINFPHEWDLGTCLVGASKKQTRILHNFAKWSNYLPEFVIKPVNKSSDMDVEVFQLTPTTFELPTKGSVNMSLEFTPNATGPFERTFEVNVAGEMLLTTITCRGKGERLALSIAEENEKSDTEPCLLRNSTTPEGNIVAVCRLSPQCPGFRSQRRFSISSDNTIDLELQWVSGSKIDQCEEEDDKAEKERRFGEANTSNLEFVLKRTLLPAKSSVSGGLIFESTEVS</sequence>
<keyword evidence="4" id="KW-1185">Reference proteome</keyword>
<evidence type="ECO:0000313" key="3">
    <source>
        <dbReference type="EMBL" id="VDN09515.1"/>
    </source>
</evidence>
<feature type="region of interest" description="Disordered" evidence="1">
    <location>
        <begin position="153"/>
        <end position="190"/>
    </location>
</feature>
<organism evidence="3 4">
    <name type="scientific">Dibothriocephalus latus</name>
    <name type="common">Fish tapeworm</name>
    <name type="synonym">Diphyllobothrium latum</name>
    <dbReference type="NCBI Taxonomy" id="60516"/>
    <lineage>
        <taxon>Eukaryota</taxon>
        <taxon>Metazoa</taxon>
        <taxon>Spiralia</taxon>
        <taxon>Lophotrochozoa</taxon>
        <taxon>Platyhelminthes</taxon>
        <taxon>Cestoda</taxon>
        <taxon>Eucestoda</taxon>
        <taxon>Diphyllobothriidea</taxon>
        <taxon>Diphyllobothriidae</taxon>
        <taxon>Dibothriocephalus</taxon>
    </lineage>
</organism>
<dbReference type="GO" id="GO:0005737">
    <property type="term" value="C:cytoplasm"/>
    <property type="evidence" value="ECO:0007669"/>
    <property type="project" value="TreeGrafter"/>
</dbReference>
<dbReference type="Pfam" id="PF23277">
    <property type="entry name" value="Ig_Dlec1_1"/>
    <property type="match status" value="1"/>
</dbReference>
<dbReference type="InterPro" id="IPR033304">
    <property type="entry name" value="DLEC1"/>
</dbReference>
<feature type="compositionally biased region" description="Basic and acidic residues" evidence="1">
    <location>
        <begin position="170"/>
        <end position="186"/>
    </location>
</feature>
<dbReference type="EMBL" id="UYRU01047213">
    <property type="protein sequence ID" value="VDN09515.1"/>
    <property type="molecule type" value="Genomic_DNA"/>
</dbReference>
<dbReference type="InterPro" id="IPR013783">
    <property type="entry name" value="Ig-like_fold"/>
</dbReference>
<name>A0A3P7KWT1_DIBLA</name>